<dbReference type="Gene3D" id="3.40.395.10">
    <property type="entry name" value="Adenoviral Proteinase, Chain A"/>
    <property type="match status" value="1"/>
</dbReference>
<keyword evidence="3" id="KW-0378">Hydrolase</keyword>
<dbReference type="OrthoDB" id="1939479at2759"/>
<dbReference type="Pfam" id="PF02902">
    <property type="entry name" value="Peptidase_C48"/>
    <property type="match status" value="1"/>
</dbReference>
<evidence type="ECO:0000313" key="7">
    <source>
        <dbReference type="Proteomes" id="UP000807306"/>
    </source>
</evidence>
<evidence type="ECO:0000313" key="6">
    <source>
        <dbReference type="EMBL" id="KAF9535540.1"/>
    </source>
</evidence>
<dbReference type="PANTHER" id="PTHR12606:SF141">
    <property type="entry name" value="GH15225P-RELATED"/>
    <property type="match status" value="1"/>
</dbReference>
<dbReference type="GO" id="GO:0016926">
    <property type="term" value="P:protein desumoylation"/>
    <property type="evidence" value="ECO:0007669"/>
    <property type="project" value="TreeGrafter"/>
</dbReference>
<reference evidence="6" key="1">
    <citation type="submission" date="2020-11" db="EMBL/GenBank/DDBJ databases">
        <authorList>
            <consortium name="DOE Joint Genome Institute"/>
            <person name="Ahrendt S."/>
            <person name="Riley R."/>
            <person name="Andreopoulos W."/>
            <person name="Labutti K."/>
            <person name="Pangilinan J."/>
            <person name="Ruiz-Duenas F.J."/>
            <person name="Barrasa J.M."/>
            <person name="Sanchez-Garcia M."/>
            <person name="Camarero S."/>
            <person name="Miyauchi S."/>
            <person name="Serrano A."/>
            <person name="Linde D."/>
            <person name="Babiker R."/>
            <person name="Drula E."/>
            <person name="Ayuso-Fernandez I."/>
            <person name="Pacheco R."/>
            <person name="Padilla G."/>
            <person name="Ferreira P."/>
            <person name="Barriuso J."/>
            <person name="Kellner H."/>
            <person name="Castanera R."/>
            <person name="Alfaro M."/>
            <person name="Ramirez L."/>
            <person name="Pisabarro A.G."/>
            <person name="Kuo A."/>
            <person name="Tritt A."/>
            <person name="Lipzen A."/>
            <person name="He G."/>
            <person name="Yan M."/>
            <person name="Ng V."/>
            <person name="Cullen D."/>
            <person name="Martin F."/>
            <person name="Rosso M.-N."/>
            <person name="Henrissat B."/>
            <person name="Hibbett D."/>
            <person name="Martinez A.T."/>
            <person name="Grigoriev I.V."/>
        </authorList>
    </citation>
    <scope>NUCLEOTIDE SEQUENCE</scope>
    <source>
        <strain evidence="6">CBS 506.95</strain>
    </source>
</reference>
<evidence type="ECO:0000256" key="1">
    <source>
        <dbReference type="ARBA" id="ARBA00005234"/>
    </source>
</evidence>
<evidence type="ECO:0000256" key="2">
    <source>
        <dbReference type="ARBA" id="ARBA00022670"/>
    </source>
</evidence>
<dbReference type="Proteomes" id="UP000807306">
    <property type="component" value="Unassembled WGS sequence"/>
</dbReference>
<dbReference type="PROSITE" id="PS50600">
    <property type="entry name" value="ULP_PROTEASE"/>
    <property type="match status" value="1"/>
</dbReference>
<dbReference type="GO" id="GO:0006508">
    <property type="term" value="P:proteolysis"/>
    <property type="evidence" value="ECO:0007669"/>
    <property type="project" value="UniProtKB-KW"/>
</dbReference>
<dbReference type="InterPro" id="IPR038765">
    <property type="entry name" value="Papain-like_cys_pep_sf"/>
</dbReference>
<dbReference type="InterPro" id="IPR003653">
    <property type="entry name" value="Peptidase_C48_C"/>
</dbReference>
<protein>
    <recommendedName>
        <fullName evidence="5">Ubiquitin-like protease family profile domain-containing protein</fullName>
    </recommendedName>
</protein>
<proteinExistence type="inferred from homology"/>
<evidence type="ECO:0000259" key="5">
    <source>
        <dbReference type="PROSITE" id="PS50600"/>
    </source>
</evidence>
<name>A0A9P6EV29_9AGAR</name>
<dbReference type="GO" id="GO:0005634">
    <property type="term" value="C:nucleus"/>
    <property type="evidence" value="ECO:0007669"/>
    <property type="project" value="TreeGrafter"/>
</dbReference>
<organism evidence="6 7">
    <name type="scientific">Crepidotus variabilis</name>
    <dbReference type="NCBI Taxonomy" id="179855"/>
    <lineage>
        <taxon>Eukaryota</taxon>
        <taxon>Fungi</taxon>
        <taxon>Dikarya</taxon>
        <taxon>Basidiomycota</taxon>
        <taxon>Agaricomycotina</taxon>
        <taxon>Agaricomycetes</taxon>
        <taxon>Agaricomycetidae</taxon>
        <taxon>Agaricales</taxon>
        <taxon>Agaricineae</taxon>
        <taxon>Crepidotaceae</taxon>
        <taxon>Crepidotus</taxon>
    </lineage>
</organism>
<dbReference type="EMBL" id="MU157824">
    <property type="protein sequence ID" value="KAF9535540.1"/>
    <property type="molecule type" value="Genomic_DNA"/>
</dbReference>
<comment type="caution">
    <text evidence="6">The sequence shown here is derived from an EMBL/GenBank/DDBJ whole genome shotgun (WGS) entry which is preliminary data.</text>
</comment>
<gene>
    <name evidence="6" type="ORF">CPB83DRAFT_754429</name>
</gene>
<dbReference type="PANTHER" id="PTHR12606">
    <property type="entry name" value="SENTRIN/SUMO-SPECIFIC PROTEASE"/>
    <property type="match status" value="1"/>
</dbReference>
<dbReference type="SUPFAM" id="SSF54001">
    <property type="entry name" value="Cysteine proteinases"/>
    <property type="match status" value="1"/>
</dbReference>
<keyword evidence="4" id="KW-0788">Thiol protease</keyword>
<accession>A0A9P6EV29</accession>
<keyword evidence="2" id="KW-0645">Protease</keyword>
<evidence type="ECO:0000256" key="3">
    <source>
        <dbReference type="ARBA" id="ARBA00022801"/>
    </source>
</evidence>
<feature type="domain" description="Ubiquitin-like protease family profile" evidence="5">
    <location>
        <begin position="55"/>
        <end position="230"/>
    </location>
</feature>
<comment type="similarity">
    <text evidence="1">Belongs to the peptidase C48 family.</text>
</comment>
<keyword evidence="7" id="KW-1185">Reference proteome</keyword>
<sequence>MPTSDQLQIIHRAKDDAIRRRIRPPLPSQLPVEDELAVKALLQKRGEIVARYGKERVGDGDLDRLRPGMWLNDEIINFYGAMILGRSEARKENPVKSNEKAPLDIFYLSSFFYEKLTKLGYEKARLAKWTKKVDIFSKDALLMPVNHNNSHWTAASINFRKKRIESYDSMYMFNRHVFPVLRRYLEQEHMEKKKKPFDFTGWIDWAPEDTPRQENGFDCGVFTMHFLEAVSRGEDMFAFSQKDMPYLRRRMLAEIGSAQLRGGHYA</sequence>
<evidence type="ECO:0000256" key="4">
    <source>
        <dbReference type="ARBA" id="ARBA00022807"/>
    </source>
</evidence>
<dbReference type="AlphaFoldDB" id="A0A9P6EV29"/>
<dbReference type="GO" id="GO:0016929">
    <property type="term" value="F:deSUMOylase activity"/>
    <property type="evidence" value="ECO:0007669"/>
    <property type="project" value="TreeGrafter"/>
</dbReference>